<dbReference type="Pfam" id="PF00990">
    <property type="entry name" value="GGDEF"/>
    <property type="match status" value="1"/>
</dbReference>
<keyword evidence="1" id="KW-0472">Membrane</keyword>
<dbReference type="PROSITE" id="PS50887">
    <property type="entry name" value="GGDEF"/>
    <property type="match status" value="1"/>
</dbReference>
<gene>
    <name evidence="4" type="ORF">EHS89_09470</name>
</gene>
<dbReference type="InterPro" id="IPR001633">
    <property type="entry name" value="EAL_dom"/>
</dbReference>
<keyword evidence="5" id="KW-1185">Reference proteome</keyword>
<feature type="transmembrane region" description="Helical" evidence="1">
    <location>
        <begin position="161"/>
        <end position="183"/>
    </location>
</feature>
<keyword evidence="1" id="KW-0812">Transmembrane</keyword>
<dbReference type="Pfam" id="PF00672">
    <property type="entry name" value="HAMP"/>
    <property type="match status" value="1"/>
</dbReference>
<dbReference type="InterPro" id="IPR043128">
    <property type="entry name" value="Rev_trsase/Diguanyl_cyclase"/>
</dbReference>
<dbReference type="GO" id="GO:0007165">
    <property type="term" value="P:signal transduction"/>
    <property type="evidence" value="ECO:0007669"/>
    <property type="project" value="InterPro"/>
</dbReference>
<evidence type="ECO:0000259" key="3">
    <source>
        <dbReference type="PROSITE" id="PS50887"/>
    </source>
</evidence>
<dbReference type="CDD" id="cd01949">
    <property type="entry name" value="GGDEF"/>
    <property type="match status" value="1"/>
</dbReference>
<accession>A0A3P1SRC1</accession>
<dbReference type="InterPro" id="IPR029787">
    <property type="entry name" value="Nucleotide_cyclase"/>
</dbReference>
<evidence type="ECO:0000259" key="2">
    <source>
        <dbReference type="PROSITE" id="PS50883"/>
    </source>
</evidence>
<dbReference type="Gene3D" id="3.30.70.270">
    <property type="match status" value="1"/>
</dbReference>
<dbReference type="SMART" id="SM00052">
    <property type="entry name" value="EAL"/>
    <property type="match status" value="1"/>
</dbReference>
<comment type="caution">
    <text evidence="4">The sequence shown here is derived from an EMBL/GenBank/DDBJ whole genome shotgun (WGS) entry which is preliminary data.</text>
</comment>
<dbReference type="InterPro" id="IPR035965">
    <property type="entry name" value="PAS-like_dom_sf"/>
</dbReference>
<dbReference type="Pfam" id="PF13426">
    <property type="entry name" value="PAS_9"/>
    <property type="match status" value="1"/>
</dbReference>
<organism evidence="4 5">
    <name type="scientific">Amphritea balenae</name>
    <dbReference type="NCBI Taxonomy" id="452629"/>
    <lineage>
        <taxon>Bacteria</taxon>
        <taxon>Pseudomonadati</taxon>
        <taxon>Pseudomonadota</taxon>
        <taxon>Gammaproteobacteria</taxon>
        <taxon>Oceanospirillales</taxon>
        <taxon>Oceanospirillaceae</taxon>
        <taxon>Amphritea</taxon>
    </lineage>
</organism>
<dbReference type="Gene3D" id="3.30.450.20">
    <property type="entry name" value="PAS domain"/>
    <property type="match status" value="1"/>
</dbReference>
<protein>
    <submittedName>
        <fullName evidence="4">EAL domain-containing protein</fullName>
    </submittedName>
</protein>
<dbReference type="InterPro" id="IPR035919">
    <property type="entry name" value="EAL_sf"/>
</dbReference>
<reference evidence="4 5" key="1">
    <citation type="submission" date="2018-11" db="EMBL/GenBank/DDBJ databases">
        <title>The draft genome sequence of Amphritea balenae JAMM 1525T.</title>
        <authorList>
            <person name="Fang Z."/>
            <person name="Zhang Y."/>
            <person name="Han X."/>
        </authorList>
    </citation>
    <scope>NUCLEOTIDE SEQUENCE [LARGE SCALE GENOMIC DNA]</scope>
    <source>
        <strain evidence="4 5">JAMM 1525</strain>
    </source>
</reference>
<dbReference type="AlphaFoldDB" id="A0A3P1SRC1"/>
<keyword evidence="1" id="KW-1133">Transmembrane helix</keyword>
<dbReference type="SUPFAM" id="SSF141868">
    <property type="entry name" value="EAL domain-like"/>
    <property type="match status" value="1"/>
</dbReference>
<dbReference type="PANTHER" id="PTHR44757:SF2">
    <property type="entry name" value="BIOFILM ARCHITECTURE MAINTENANCE PROTEIN MBAA"/>
    <property type="match status" value="1"/>
</dbReference>
<dbReference type="SMART" id="SM00267">
    <property type="entry name" value="GGDEF"/>
    <property type="match status" value="1"/>
</dbReference>
<dbReference type="PROSITE" id="PS50883">
    <property type="entry name" value="EAL"/>
    <property type="match status" value="1"/>
</dbReference>
<proteinExistence type="predicted"/>
<dbReference type="Proteomes" id="UP000267535">
    <property type="component" value="Unassembled WGS sequence"/>
</dbReference>
<dbReference type="NCBIfam" id="TIGR00229">
    <property type="entry name" value="sensory_box"/>
    <property type="match status" value="1"/>
</dbReference>
<dbReference type="InterPro" id="IPR052155">
    <property type="entry name" value="Biofilm_reg_signaling"/>
</dbReference>
<dbReference type="Pfam" id="PF00563">
    <property type="entry name" value="EAL"/>
    <property type="match status" value="1"/>
</dbReference>
<dbReference type="SUPFAM" id="SSF55073">
    <property type="entry name" value="Nucleotide cyclase"/>
    <property type="match status" value="1"/>
</dbReference>
<dbReference type="GO" id="GO:0016020">
    <property type="term" value="C:membrane"/>
    <property type="evidence" value="ECO:0007669"/>
    <property type="project" value="InterPro"/>
</dbReference>
<dbReference type="Gene3D" id="3.20.20.450">
    <property type="entry name" value="EAL domain"/>
    <property type="match status" value="1"/>
</dbReference>
<dbReference type="EMBL" id="RQXV01000004">
    <property type="protein sequence ID" value="RRC99707.1"/>
    <property type="molecule type" value="Genomic_DNA"/>
</dbReference>
<dbReference type="OrthoDB" id="8416215at2"/>
<dbReference type="PANTHER" id="PTHR44757">
    <property type="entry name" value="DIGUANYLATE CYCLASE DGCP"/>
    <property type="match status" value="1"/>
</dbReference>
<dbReference type="SUPFAM" id="SSF158472">
    <property type="entry name" value="HAMP domain-like"/>
    <property type="match status" value="1"/>
</dbReference>
<dbReference type="CDD" id="cd01948">
    <property type="entry name" value="EAL"/>
    <property type="match status" value="1"/>
</dbReference>
<evidence type="ECO:0000256" key="1">
    <source>
        <dbReference type="SAM" id="Phobius"/>
    </source>
</evidence>
<feature type="domain" description="GGDEF" evidence="3">
    <location>
        <begin position="399"/>
        <end position="537"/>
    </location>
</feature>
<dbReference type="NCBIfam" id="TIGR00254">
    <property type="entry name" value="GGDEF"/>
    <property type="match status" value="1"/>
</dbReference>
<evidence type="ECO:0000313" key="5">
    <source>
        <dbReference type="Proteomes" id="UP000267535"/>
    </source>
</evidence>
<dbReference type="SUPFAM" id="SSF55785">
    <property type="entry name" value="PYP-like sensor domain (PAS domain)"/>
    <property type="match status" value="1"/>
</dbReference>
<dbReference type="InterPro" id="IPR000014">
    <property type="entry name" value="PAS"/>
</dbReference>
<dbReference type="RefSeq" id="WP_124925897.1">
    <property type="nucleotide sequence ID" value="NZ_BMOH01000006.1"/>
</dbReference>
<dbReference type="Gene3D" id="6.10.340.10">
    <property type="match status" value="1"/>
</dbReference>
<dbReference type="InterPro" id="IPR003660">
    <property type="entry name" value="HAMP_dom"/>
</dbReference>
<dbReference type="InterPro" id="IPR000160">
    <property type="entry name" value="GGDEF_dom"/>
</dbReference>
<name>A0A3P1SRC1_9GAMM</name>
<sequence length="812" mass="91647">MVVKLRHRIAVKQARYILLISLLMGLISTSWQTYFDLQQEQHNLQAEVERTIDLHKESAASAVYHLDAKQAEIVTHALLNNPIIYRAGLIDDFGDILSISTREPAEKNTLATIGEYFFRINSHIQTPLNIANSKGGSAQLLIYLDSTFIADNFTRRAATSLGIGLIHDIILACLFLLFVYRYLSKPILNISSWVNQLRRSDTAPPIPYQEEDEIGDLVSNFDKLWHERKEMTDKLNITINELSKSENFSRELMENAVDAMFLCLTDTSIVQANRQAATTLCIKQKQLAGQTFFSFSKNYTGKELKALFASIDDTQPTTFEDIQINSQGEEFPIEARGIKLRLQEQDYILILARDISIRKEAEKQIYELAFFDTLTGLANRRLFIDRLNSSLKLHLDSHKFGAVLYLDLDRFKTINDSLGHSVGDAILCKVANLLISLLPEKCTCARFGGDEFVILIPEAGDISETCAETAATIAKQILDALTTPFDIETHQLYCNTSIGIATFPEKNNSALDILRHADTALYRVKALGRNDFQFFDPEMQSSAQERLEIEKGLHQALDNNEFELWFQPQLCSDDTIFAAEALIRWKHPQKGIILPGSFINIAEDSGQIVEIGNWVLKQALEQLASWKQRGLPKTFKKLAINISPVQFMQVNFVEDFLKLLNEVKLPGQMIELEITENMLLNNFEIASNKMKILKRRGISFAIDDFGTGYSSLKYLRHLPLDVLKIDRSFVTGLRSSSDQAAIVEVIIATADRLDLMIIAEGVETLNERSALMELGCHCFQGYLFSKPLPAEVFFSKLTASSAVNLISTEQEL</sequence>
<evidence type="ECO:0000313" key="4">
    <source>
        <dbReference type="EMBL" id="RRC99707.1"/>
    </source>
</evidence>
<feature type="domain" description="EAL" evidence="2">
    <location>
        <begin position="546"/>
        <end position="801"/>
    </location>
</feature>